<sequence length="557" mass="59446">MRFARSAIVLSALLAGSAAMANPAGVPAAAPAQATPAPSPEAKPKLVVVISVDQFSADLFAEYRTYFSGGFARLLQGAVFPSGYQSHAATETCPGHSTILTGDHPSRTGIIANDWIDLNTPRADKTVYCAEDESVPGSNSDDYTVSDKHLKVPTLGERMKAADPRTRVVSVAGKDRAAVMMGGHDVDELWWWDGKKYRSYAGRTEPAAVTRTNKAVTAEIEQAQPPLKMPPVCQAHYRAIPIGDGKSVGTGRFARAAGDYKAFRASPEFDGATLALAAAMIQDMKLGQGPATDIIDIGASATDYVGHSYGTEGSEMCLQLLSLDRDLGQFFKVLDATGVDYVVALTADHGGNDLPERENMHAIPGAKRVDPSISAKLVGDAIAKKLGLSENPLHGSGVGDIWIDPKLGKAQHDAVLAEAAARYRANPQVAGAFTRDQIMATPVVHTPPETWTLLERARASYYPARSGDLVVALKPRITPIPDPTRGYVATHGSFWDYDRRVPILFWRKGMAGFEQPLSVETVDIMPSLAALVKLPLKPGDVDGRCLDLDAGEGNSCD</sequence>
<feature type="active site" description="Phosphothreonine intermediate" evidence="5">
    <location>
        <position position="92"/>
    </location>
</feature>
<keyword evidence="4" id="KW-0862">Zinc</keyword>
<dbReference type="Gene3D" id="3.30.1360.150">
    <property type="match status" value="1"/>
</dbReference>
<dbReference type="RefSeq" id="WP_284053679.1">
    <property type="nucleotide sequence ID" value="NZ_JAGRQC010000002.1"/>
</dbReference>
<dbReference type="AlphaFoldDB" id="A0A8T4ICV9"/>
<evidence type="ECO:0000256" key="4">
    <source>
        <dbReference type="PIRNR" id="PIRNR031924"/>
    </source>
</evidence>
<dbReference type="InterPro" id="IPR017850">
    <property type="entry name" value="Alkaline_phosphatase_core_sf"/>
</dbReference>
<evidence type="ECO:0000256" key="1">
    <source>
        <dbReference type="ARBA" id="ARBA00022553"/>
    </source>
</evidence>
<reference evidence="8" key="1">
    <citation type="submission" date="2021-04" db="EMBL/GenBank/DDBJ databases">
        <title>Ouciella asimina sp. nov., isolated from the surface seawater in the hydrothermal field of Okinawa Trough.</title>
        <authorList>
            <person name="Shuang W."/>
        </authorList>
    </citation>
    <scope>NUCLEOTIDE SEQUENCE</scope>
    <source>
        <strain evidence="8">LXI357</strain>
    </source>
</reference>
<comment type="cofactor">
    <cofactor evidence="4">
        <name>Zn(2+)</name>
        <dbReference type="ChEBI" id="CHEBI:29105"/>
    </cofactor>
    <text evidence="4">Binds 2 Zn(2+) ions.</text>
</comment>
<feature type="binding site" evidence="6">
    <location>
        <position position="113"/>
    </location>
    <ligand>
        <name>substrate</name>
    </ligand>
</feature>
<evidence type="ECO:0000256" key="2">
    <source>
        <dbReference type="ARBA" id="ARBA00022723"/>
    </source>
</evidence>
<evidence type="ECO:0000256" key="5">
    <source>
        <dbReference type="PIRSR" id="PIRSR031924-50"/>
    </source>
</evidence>
<dbReference type="InterPro" id="IPR026263">
    <property type="entry name" value="Alkaline_phosphatase_prok"/>
</dbReference>
<dbReference type="EMBL" id="JAGRQC010000002">
    <property type="protein sequence ID" value="MBR0552400.1"/>
    <property type="molecule type" value="Genomic_DNA"/>
</dbReference>
<dbReference type="Proteomes" id="UP000676996">
    <property type="component" value="Unassembled WGS sequence"/>
</dbReference>
<dbReference type="Pfam" id="PF01663">
    <property type="entry name" value="Phosphodiest"/>
    <property type="match status" value="1"/>
</dbReference>
<evidence type="ECO:0000256" key="7">
    <source>
        <dbReference type="SAM" id="SignalP"/>
    </source>
</evidence>
<name>A0A8T4ICV9_9SPHN</name>
<dbReference type="EC" id="3.1.3.1" evidence="4"/>
<comment type="caution">
    <text evidence="8">The sequence shown here is derived from an EMBL/GenBank/DDBJ whole genome shotgun (WGS) entry which is preliminary data.</text>
</comment>
<feature type="binding site" evidence="6">
    <location>
        <begin position="174"/>
        <end position="176"/>
    </location>
    <ligand>
        <name>substrate</name>
    </ligand>
</feature>
<evidence type="ECO:0000313" key="9">
    <source>
        <dbReference type="Proteomes" id="UP000676996"/>
    </source>
</evidence>
<comment type="catalytic activity">
    <reaction evidence="4">
        <text>a phosphate monoester + H2O = an alcohol + phosphate</text>
        <dbReference type="Rhea" id="RHEA:15017"/>
        <dbReference type="ChEBI" id="CHEBI:15377"/>
        <dbReference type="ChEBI" id="CHEBI:30879"/>
        <dbReference type="ChEBI" id="CHEBI:43474"/>
        <dbReference type="ChEBI" id="CHEBI:67140"/>
        <dbReference type="EC" id="3.1.3.1"/>
    </reaction>
</comment>
<evidence type="ECO:0000256" key="3">
    <source>
        <dbReference type="ARBA" id="ARBA00022729"/>
    </source>
</evidence>
<organism evidence="8 9">
    <name type="scientific">Stakelama marina</name>
    <dbReference type="NCBI Taxonomy" id="2826939"/>
    <lineage>
        <taxon>Bacteria</taxon>
        <taxon>Pseudomonadati</taxon>
        <taxon>Pseudomonadota</taxon>
        <taxon>Alphaproteobacteria</taxon>
        <taxon>Sphingomonadales</taxon>
        <taxon>Sphingomonadaceae</taxon>
        <taxon>Stakelama</taxon>
    </lineage>
</organism>
<protein>
    <recommendedName>
        <fullName evidence="4">Alkaline phosphatase</fullName>
        <ecNumber evidence="4">3.1.3.1</ecNumber>
    </recommendedName>
</protein>
<comment type="function">
    <text evidence="4">Alkaline phosphatase with broad substrate specificity.</text>
</comment>
<dbReference type="PIRSF" id="PIRSF031924">
    <property type="entry name" value="Pi-irrepressible_AP"/>
    <property type="match status" value="1"/>
</dbReference>
<dbReference type="GO" id="GO:0004035">
    <property type="term" value="F:alkaline phosphatase activity"/>
    <property type="evidence" value="ECO:0007669"/>
    <property type="project" value="UniProtKB-EC"/>
</dbReference>
<keyword evidence="1 5" id="KW-0597">Phosphoprotein</keyword>
<proteinExistence type="predicted"/>
<evidence type="ECO:0000313" key="8">
    <source>
        <dbReference type="EMBL" id="MBR0552400.1"/>
    </source>
</evidence>
<keyword evidence="3 7" id="KW-0732">Signal</keyword>
<feature type="signal peptide" evidence="7">
    <location>
        <begin position="1"/>
        <end position="21"/>
    </location>
</feature>
<dbReference type="InterPro" id="IPR002591">
    <property type="entry name" value="Phosphodiest/P_Trfase"/>
</dbReference>
<dbReference type="CDD" id="cd16016">
    <property type="entry name" value="AP-SPAP"/>
    <property type="match status" value="1"/>
</dbReference>
<keyword evidence="2 4" id="KW-0479">Metal-binding</keyword>
<evidence type="ECO:0000256" key="6">
    <source>
        <dbReference type="PIRSR" id="PIRSR031924-51"/>
    </source>
</evidence>
<dbReference type="PANTHER" id="PTHR10151:SF120">
    <property type="entry name" value="BIS(5'-ADENOSYL)-TRIPHOSPHATASE"/>
    <property type="match status" value="1"/>
</dbReference>
<accession>A0A8T4ICV9</accession>
<keyword evidence="9" id="KW-1185">Reference proteome</keyword>
<dbReference type="SUPFAM" id="SSF53649">
    <property type="entry name" value="Alkaline phosphatase-like"/>
    <property type="match status" value="1"/>
</dbReference>
<feature type="chain" id="PRO_5035719003" description="Alkaline phosphatase" evidence="7">
    <location>
        <begin position="22"/>
        <end position="557"/>
    </location>
</feature>
<dbReference type="GO" id="GO:0046872">
    <property type="term" value="F:metal ion binding"/>
    <property type="evidence" value="ECO:0007669"/>
    <property type="project" value="UniProtKB-KW"/>
</dbReference>
<gene>
    <name evidence="8" type="ORF">J7S20_07775</name>
</gene>
<dbReference type="Gene3D" id="3.40.720.10">
    <property type="entry name" value="Alkaline Phosphatase, subunit A"/>
    <property type="match status" value="1"/>
</dbReference>
<dbReference type="PANTHER" id="PTHR10151">
    <property type="entry name" value="ECTONUCLEOTIDE PYROPHOSPHATASE/PHOSPHODIESTERASE"/>
    <property type="match status" value="1"/>
</dbReference>